<evidence type="ECO:0000313" key="6">
    <source>
        <dbReference type="Proteomes" id="UP001055219"/>
    </source>
</evidence>
<reference evidence="5" key="2">
    <citation type="submission" date="2022-07" db="EMBL/GenBank/DDBJ databases">
        <authorList>
            <person name="Goncalves M.F.M."/>
            <person name="Hilario S."/>
            <person name="Van De Peer Y."/>
            <person name="Esteves A.C."/>
            <person name="Alves A."/>
        </authorList>
    </citation>
    <scope>NUCLEOTIDE SEQUENCE</scope>
    <source>
        <strain evidence="5">MUM 19.33</strain>
    </source>
</reference>
<keyword evidence="4" id="KW-0812">Transmembrane</keyword>
<evidence type="ECO:0000313" key="5">
    <source>
        <dbReference type="EMBL" id="KAI6785715.1"/>
    </source>
</evidence>
<keyword evidence="4" id="KW-1133">Transmembrane helix</keyword>
<dbReference type="FunFam" id="3.90.550.10:FF:000117">
    <property type="entry name" value="Glycosyltransferase family 34 protein"/>
    <property type="match status" value="1"/>
</dbReference>
<name>A0A9P9Y9U5_9HYPO</name>
<accession>A0A9P9Y9U5</accession>
<dbReference type="EMBL" id="JAGIXG020000001">
    <property type="protein sequence ID" value="KAI6785715.1"/>
    <property type="molecule type" value="Genomic_DNA"/>
</dbReference>
<evidence type="ECO:0000256" key="4">
    <source>
        <dbReference type="SAM" id="Phobius"/>
    </source>
</evidence>
<dbReference type="PANTHER" id="PTHR31306:SF5">
    <property type="entry name" value="ALPHA-1,6-MANNOSYLTRANSFERASE MNN10-RELATED"/>
    <property type="match status" value="1"/>
</dbReference>
<dbReference type="Proteomes" id="UP001055219">
    <property type="component" value="Unassembled WGS sequence"/>
</dbReference>
<organism evidence="5 6">
    <name type="scientific">Emericellopsis cladophorae</name>
    <dbReference type="NCBI Taxonomy" id="2686198"/>
    <lineage>
        <taxon>Eukaryota</taxon>
        <taxon>Fungi</taxon>
        <taxon>Dikarya</taxon>
        <taxon>Ascomycota</taxon>
        <taxon>Pezizomycotina</taxon>
        <taxon>Sordariomycetes</taxon>
        <taxon>Hypocreomycetidae</taxon>
        <taxon>Hypocreales</taxon>
        <taxon>Bionectriaceae</taxon>
        <taxon>Emericellopsis</taxon>
    </lineage>
</organism>
<dbReference type="Gene3D" id="3.90.550.10">
    <property type="entry name" value="Spore Coat Polysaccharide Biosynthesis Protein SpsA, Chain A"/>
    <property type="match status" value="1"/>
</dbReference>
<keyword evidence="6" id="KW-1185">Reference proteome</keyword>
<dbReference type="PANTHER" id="PTHR31306">
    <property type="entry name" value="ALPHA-1,6-MANNOSYLTRANSFERASE MNN11-RELATED"/>
    <property type="match status" value="1"/>
</dbReference>
<evidence type="ECO:0000256" key="1">
    <source>
        <dbReference type="ARBA" id="ARBA00005664"/>
    </source>
</evidence>
<keyword evidence="2" id="KW-0328">Glycosyltransferase</keyword>
<protein>
    <submittedName>
        <fullName evidence="5">Uncharacterized protein</fullName>
    </submittedName>
</protein>
<proteinExistence type="inferred from homology"/>
<dbReference type="Pfam" id="PF05637">
    <property type="entry name" value="Glyco_transf_34"/>
    <property type="match status" value="1"/>
</dbReference>
<reference evidence="5" key="1">
    <citation type="journal article" date="2021" name="J Fungi (Basel)">
        <title>Genomic and Metabolomic Analyses of the Marine Fungus Emericellopsis cladophorae: Insights into Saltwater Adaptability Mechanisms and Its Biosynthetic Potential.</title>
        <authorList>
            <person name="Goncalves M.F.M."/>
            <person name="Hilario S."/>
            <person name="Van de Peer Y."/>
            <person name="Esteves A.C."/>
            <person name="Alves A."/>
        </authorList>
    </citation>
    <scope>NUCLEOTIDE SEQUENCE</scope>
    <source>
        <strain evidence="5">MUM 19.33</strain>
    </source>
</reference>
<evidence type="ECO:0000256" key="3">
    <source>
        <dbReference type="ARBA" id="ARBA00022679"/>
    </source>
</evidence>
<keyword evidence="4" id="KW-0472">Membrane</keyword>
<gene>
    <name evidence="5" type="ORF">J7T54_006054</name>
</gene>
<sequence>MKAQEMLSGMVLAKEHDTIVWYLSSGPSRTETEVLKQQAKTGRYLTENLRAPFDTTYTHTIAPLRRCATCQTCISQRASVHIHEHESRLAPSSGAWPAVAPIEYTCPSYVLANRHAGAVSASRGRLFELPQRQTISVSPPKALLGWPAHDPQRATGGYIAVPQQPKDEPVALTTSSDTCSCAAFDMVSAHADLDVSIAGTPSIGMSLSRSPSPIPGGGWASPGLNINSGRTSPAHITGGPTAWESAKMRNHNVNGYPSFSTQNSGFFVRHMRKISSNLPRFGADSAYAQKERLGHGSWDTRNMSMLGRLRSMFRRMGRKLKLRLLIATIVFFCLLIFYNSPLLYYWRKSSMGGNGEKFVIILGANPGGGVMEWKGAREWAIERDSVRNKKKYTQRWGYELEIVDMSTKKRYAHEWRESWEKVDFMRTTMRKYPNAEWFWWMDLNTYIMELSFPLQEHLLHNLEDKVYRDINEWNPLNISHPFTDHYLDETALSPVGDGRADSVNLLITQDCAGFNLGSFLLRRSAWTDRLLDIWWDPVLYEQKHMQWDHKEQDALEQMYESHPWVRQHTGFLPQRMINAFPPAACSDGTNQNNTRFHYNEHDHDFVVNMAGCEWGRDCWGEMYHYREFGYWLNRNPWERFKEDLVAEIWFKITGQRVKL</sequence>
<keyword evidence="3" id="KW-0808">Transferase</keyword>
<dbReference type="GeneID" id="75832532"/>
<dbReference type="GO" id="GO:0000139">
    <property type="term" value="C:Golgi membrane"/>
    <property type="evidence" value="ECO:0007669"/>
    <property type="project" value="TreeGrafter"/>
</dbReference>
<dbReference type="AlphaFoldDB" id="A0A9P9Y9U5"/>
<comment type="caution">
    <text evidence="5">The sequence shown here is derived from an EMBL/GenBank/DDBJ whole genome shotgun (WGS) entry which is preliminary data.</text>
</comment>
<dbReference type="OrthoDB" id="407658at2759"/>
<dbReference type="InterPro" id="IPR008630">
    <property type="entry name" value="Glyco_trans_34"/>
</dbReference>
<dbReference type="GO" id="GO:0006487">
    <property type="term" value="P:protein N-linked glycosylation"/>
    <property type="evidence" value="ECO:0007669"/>
    <property type="project" value="TreeGrafter"/>
</dbReference>
<dbReference type="GO" id="GO:0016757">
    <property type="term" value="F:glycosyltransferase activity"/>
    <property type="evidence" value="ECO:0007669"/>
    <property type="project" value="UniProtKB-KW"/>
</dbReference>
<dbReference type="InterPro" id="IPR029044">
    <property type="entry name" value="Nucleotide-diphossugar_trans"/>
</dbReference>
<evidence type="ECO:0000256" key="2">
    <source>
        <dbReference type="ARBA" id="ARBA00022676"/>
    </source>
</evidence>
<comment type="similarity">
    <text evidence="1">Belongs to the glycosyltransferase 34 family.</text>
</comment>
<dbReference type="RefSeq" id="XP_051366571.1">
    <property type="nucleotide sequence ID" value="XM_051503274.1"/>
</dbReference>
<feature type="transmembrane region" description="Helical" evidence="4">
    <location>
        <begin position="322"/>
        <end position="346"/>
    </location>
</feature>